<protein>
    <submittedName>
        <fullName evidence="3">Uncharacterized protein</fullName>
    </submittedName>
</protein>
<sequence length="52" mass="5135">MRKLIAALALTLAGCGVDGPPVPPSQVDEDDSRPPNGVTITGTAEFGVSGGV</sequence>
<name>A0A2Y9BWA8_9RHOB</name>
<dbReference type="RefSeq" id="WP_109563024.1">
    <property type="nucleotide sequence ID" value="NZ_QGDJ01000001.1"/>
</dbReference>
<evidence type="ECO:0000313" key="4">
    <source>
        <dbReference type="Proteomes" id="UP000245839"/>
    </source>
</evidence>
<dbReference type="OrthoDB" id="7690651at2"/>
<accession>A0A2Y9BWA8</accession>
<dbReference type="AlphaFoldDB" id="A0A2Y9BWA8"/>
<dbReference type="EMBL" id="QGDJ01000001">
    <property type="protein sequence ID" value="PWJ22474.1"/>
    <property type="molecule type" value="Genomic_DNA"/>
</dbReference>
<keyword evidence="4" id="KW-1185">Reference proteome</keyword>
<evidence type="ECO:0000256" key="1">
    <source>
        <dbReference type="SAM" id="MobiDB-lite"/>
    </source>
</evidence>
<dbReference type="Proteomes" id="UP000251571">
    <property type="component" value="Unassembled WGS sequence"/>
</dbReference>
<dbReference type="EMBL" id="UETC01000001">
    <property type="protein sequence ID" value="SSA38752.1"/>
    <property type="molecule type" value="Genomic_DNA"/>
</dbReference>
<dbReference type="PROSITE" id="PS51257">
    <property type="entry name" value="PROKAR_LIPOPROTEIN"/>
    <property type="match status" value="1"/>
</dbReference>
<reference evidence="3 5" key="1">
    <citation type="submission" date="2016-10" db="EMBL/GenBank/DDBJ databases">
        <authorList>
            <person name="Cai Z."/>
        </authorList>
    </citation>
    <scope>NUCLEOTIDE SEQUENCE [LARGE SCALE GENOMIC DNA]</scope>
    <source>
        <strain evidence="3 5">DSM 25227</strain>
    </source>
</reference>
<reference evidence="2 4" key="2">
    <citation type="submission" date="2018-03" db="EMBL/GenBank/DDBJ databases">
        <title>Genomic Encyclopedia of Archaeal and Bacterial Type Strains, Phase II (KMG-II): from individual species to whole genera.</title>
        <authorList>
            <person name="Goeker M."/>
        </authorList>
    </citation>
    <scope>NUCLEOTIDE SEQUENCE [LARGE SCALE GENOMIC DNA]</scope>
    <source>
        <strain evidence="2 4">DSM 25227</strain>
    </source>
</reference>
<dbReference type="Proteomes" id="UP000245839">
    <property type="component" value="Unassembled WGS sequence"/>
</dbReference>
<proteinExistence type="predicted"/>
<evidence type="ECO:0000313" key="3">
    <source>
        <dbReference type="EMBL" id="SSA38752.1"/>
    </source>
</evidence>
<gene>
    <name evidence="2" type="ORF">BCF38_101888</name>
    <name evidence="3" type="ORF">SAMN05421539_101888</name>
</gene>
<evidence type="ECO:0000313" key="5">
    <source>
        <dbReference type="Proteomes" id="UP000251571"/>
    </source>
</evidence>
<feature type="region of interest" description="Disordered" evidence="1">
    <location>
        <begin position="17"/>
        <end position="52"/>
    </location>
</feature>
<organism evidence="3 5">
    <name type="scientific">Jannaschia seohaensis</name>
    <dbReference type="NCBI Taxonomy" id="475081"/>
    <lineage>
        <taxon>Bacteria</taxon>
        <taxon>Pseudomonadati</taxon>
        <taxon>Pseudomonadota</taxon>
        <taxon>Alphaproteobacteria</taxon>
        <taxon>Rhodobacterales</taxon>
        <taxon>Roseobacteraceae</taxon>
        <taxon>Jannaschia</taxon>
    </lineage>
</organism>
<evidence type="ECO:0000313" key="2">
    <source>
        <dbReference type="EMBL" id="PWJ22474.1"/>
    </source>
</evidence>